<accession>A0AAQ3KQ76</accession>
<protein>
    <submittedName>
        <fullName evidence="1">Uncharacterized protein</fullName>
    </submittedName>
</protein>
<reference evidence="1 2" key="1">
    <citation type="submission" date="2023-10" db="EMBL/GenBank/DDBJ databases">
        <title>Chromosome-scale genome assembly provides insights into flower coloration mechanisms of Canna indica.</title>
        <authorList>
            <person name="Li C."/>
        </authorList>
    </citation>
    <scope>NUCLEOTIDE SEQUENCE [LARGE SCALE GENOMIC DNA]</scope>
    <source>
        <tissue evidence="1">Flower</tissue>
    </source>
</reference>
<evidence type="ECO:0000313" key="1">
    <source>
        <dbReference type="EMBL" id="WOL11063.1"/>
    </source>
</evidence>
<dbReference type="EMBL" id="CP136895">
    <property type="protein sequence ID" value="WOL11063.1"/>
    <property type="molecule type" value="Genomic_DNA"/>
</dbReference>
<dbReference type="Proteomes" id="UP001327560">
    <property type="component" value="Chromosome 6"/>
</dbReference>
<organism evidence="1 2">
    <name type="scientific">Canna indica</name>
    <name type="common">Indian-shot</name>
    <dbReference type="NCBI Taxonomy" id="4628"/>
    <lineage>
        <taxon>Eukaryota</taxon>
        <taxon>Viridiplantae</taxon>
        <taxon>Streptophyta</taxon>
        <taxon>Embryophyta</taxon>
        <taxon>Tracheophyta</taxon>
        <taxon>Spermatophyta</taxon>
        <taxon>Magnoliopsida</taxon>
        <taxon>Liliopsida</taxon>
        <taxon>Zingiberales</taxon>
        <taxon>Cannaceae</taxon>
        <taxon>Canna</taxon>
    </lineage>
</organism>
<name>A0AAQ3KQ76_9LILI</name>
<dbReference type="AlphaFoldDB" id="A0AAQ3KQ76"/>
<gene>
    <name evidence="1" type="ORF">Cni_G19823</name>
</gene>
<proteinExistence type="predicted"/>
<keyword evidence="2" id="KW-1185">Reference proteome</keyword>
<evidence type="ECO:0000313" key="2">
    <source>
        <dbReference type="Proteomes" id="UP001327560"/>
    </source>
</evidence>
<sequence>MEKITMAQFADDESSKMENIFKRAMPWLGEEIFIKDSQMQNTILPGLSSVQWMNMQPNSSLANETLQTEYLRPLAKFTAIVQCIGKDNPMFTASS</sequence>